<proteinExistence type="predicted"/>
<keyword evidence="1" id="KW-0472">Membrane</keyword>
<feature type="transmembrane region" description="Helical" evidence="1">
    <location>
        <begin position="20"/>
        <end position="39"/>
    </location>
</feature>
<accession>A0ABQ4AZJ3</accession>
<organism evidence="2 3">
    <name type="scientific">Actinoplanes lobatus</name>
    <dbReference type="NCBI Taxonomy" id="113568"/>
    <lineage>
        <taxon>Bacteria</taxon>
        <taxon>Bacillati</taxon>
        <taxon>Actinomycetota</taxon>
        <taxon>Actinomycetes</taxon>
        <taxon>Micromonosporales</taxon>
        <taxon>Micromonosporaceae</taxon>
        <taxon>Actinoplanes</taxon>
    </lineage>
</organism>
<protein>
    <submittedName>
        <fullName evidence="2">Uncharacterized protein</fullName>
    </submittedName>
</protein>
<keyword evidence="1" id="KW-0812">Transmembrane</keyword>
<evidence type="ECO:0000256" key="1">
    <source>
        <dbReference type="SAM" id="Phobius"/>
    </source>
</evidence>
<sequence>MQEPGGVRMIQTQPIDCLTKSAPVIGIGLALAVTAVAVYRHGRRSYARGYLDAAKYCCTARRD</sequence>
<dbReference type="Proteomes" id="UP000631312">
    <property type="component" value="Unassembled WGS sequence"/>
</dbReference>
<evidence type="ECO:0000313" key="2">
    <source>
        <dbReference type="EMBL" id="GIE46431.1"/>
    </source>
</evidence>
<keyword evidence="1" id="KW-1133">Transmembrane helix</keyword>
<comment type="caution">
    <text evidence="2">The sequence shown here is derived from an EMBL/GenBank/DDBJ whole genome shotgun (WGS) entry which is preliminary data.</text>
</comment>
<dbReference type="EMBL" id="BOMP01000211">
    <property type="protein sequence ID" value="GIE46431.1"/>
    <property type="molecule type" value="Genomic_DNA"/>
</dbReference>
<name>A0ABQ4AZJ3_9ACTN</name>
<evidence type="ECO:0000313" key="3">
    <source>
        <dbReference type="Proteomes" id="UP000631312"/>
    </source>
</evidence>
<keyword evidence="3" id="KW-1185">Reference proteome</keyword>
<reference evidence="2 3" key="1">
    <citation type="submission" date="2021-01" db="EMBL/GenBank/DDBJ databases">
        <title>Whole genome shotgun sequence of Actinoplanes lobatus NBRC 12513.</title>
        <authorList>
            <person name="Komaki H."/>
            <person name="Tamura T."/>
        </authorList>
    </citation>
    <scope>NUCLEOTIDE SEQUENCE [LARGE SCALE GENOMIC DNA]</scope>
    <source>
        <strain evidence="2 3">NBRC 12513</strain>
    </source>
</reference>
<gene>
    <name evidence="2" type="ORF">Alo02nite_93290</name>
</gene>